<comment type="subunit">
    <text evidence="4">Monomer.</text>
</comment>
<sequence>MALVQAERAATLLRGLVPGLATRTVPTTTSGDTWPGPLADAGGKALFVKEVDRRLQLGEVDVAVHCLKDVPGDRPLPEGLVTAATLPRDDVHDVLLAPDASPVTTLDDLPAGAAVATGAVRRRAQLLALRPDLRVVDVRGAVATRLEKLDGLRPVLDADAMVLARAGLMRLGLTGRIRRVFPLDEVLPAVGAGVLTVQCRADDEAVIALLHRADDPRTHAEATAERAMLHGLRGHCGSPVAGHCTTDENGQLTLRAAVFTPDGTRTARASLHATSRNDAAALGTRVCEALLTQGARTIIDAP</sequence>
<dbReference type="Gene3D" id="3.40.190.10">
    <property type="entry name" value="Periplasmic binding protein-like II"/>
    <property type="match status" value="2"/>
</dbReference>
<dbReference type="GO" id="GO:0004418">
    <property type="term" value="F:hydroxymethylbilane synthase activity"/>
    <property type="evidence" value="ECO:0007669"/>
    <property type="project" value="UniProtKB-UniRule"/>
</dbReference>
<name>A0A1E7L2G8_9ACTN</name>
<evidence type="ECO:0000256" key="1">
    <source>
        <dbReference type="ARBA" id="ARBA00001916"/>
    </source>
</evidence>
<dbReference type="InterPro" id="IPR022417">
    <property type="entry name" value="Porphobilin_deaminase_N"/>
</dbReference>
<dbReference type="Pfam" id="PF01379">
    <property type="entry name" value="Porphobil_deam"/>
    <property type="match status" value="1"/>
</dbReference>
<evidence type="ECO:0000313" key="12">
    <source>
        <dbReference type="EMBL" id="OEV10394.1"/>
    </source>
</evidence>
<accession>A0A1E7L2G8</accession>
<comment type="cofactor">
    <cofactor evidence="1">
        <name>dipyrromethane</name>
        <dbReference type="ChEBI" id="CHEBI:60342"/>
    </cofactor>
</comment>
<dbReference type="InterPro" id="IPR022418">
    <property type="entry name" value="Porphobilinogen_deaminase_C"/>
</dbReference>
<dbReference type="PANTHER" id="PTHR11557">
    <property type="entry name" value="PORPHOBILINOGEN DEAMINASE"/>
    <property type="match status" value="1"/>
</dbReference>
<evidence type="ECO:0000313" key="13">
    <source>
        <dbReference type="Proteomes" id="UP000176005"/>
    </source>
</evidence>
<dbReference type="EC" id="2.5.1.61" evidence="5 9"/>
<comment type="catalytic activity">
    <reaction evidence="8">
        <text>4 porphobilinogen + H2O = hydroxymethylbilane + 4 NH4(+)</text>
        <dbReference type="Rhea" id="RHEA:13185"/>
        <dbReference type="ChEBI" id="CHEBI:15377"/>
        <dbReference type="ChEBI" id="CHEBI:28938"/>
        <dbReference type="ChEBI" id="CHEBI:57845"/>
        <dbReference type="ChEBI" id="CHEBI:58126"/>
        <dbReference type="EC" id="2.5.1.61"/>
    </reaction>
</comment>
<comment type="caution">
    <text evidence="12">The sequence shown here is derived from an EMBL/GenBank/DDBJ whole genome shotgun (WGS) entry which is preliminary data.</text>
</comment>
<evidence type="ECO:0000256" key="8">
    <source>
        <dbReference type="ARBA" id="ARBA00048169"/>
    </source>
</evidence>
<reference evidence="12 13" key="1">
    <citation type="journal article" date="2016" name="Front. Microbiol.">
        <title>Comparative Genomics Analysis of Streptomyces Species Reveals Their Adaptation to the Marine Environment and Their Diversity at the Genomic Level.</title>
        <authorList>
            <person name="Tian X."/>
            <person name="Zhang Z."/>
            <person name="Yang T."/>
            <person name="Chen M."/>
            <person name="Li J."/>
            <person name="Chen F."/>
            <person name="Yang J."/>
            <person name="Li W."/>
            <person name="Zhang B."/>
            <person name="Zhang Z."/>
            <person name="Wu J."/>
            <person name="Zhang C."/>
            <person name="Long L."/>
            <person name="Xiao J."/>
        </authorList>
    </citation>
    <scope>NUCLEOTIDE SEQUENCE [LARGE SCALE GENOMIC DNA]</scope>
    <source>
        <strain evidence="12 13">SCSIO 10429</strain>
    </source>
</reference>
<dbReference type="GO" id="GO:0006783">
    <property type="term" value="P:heme biosynthetic process"/>
    <property type="evidence" value="ECO:0007669"/>
    <property type="project" value="TreeGrafter"/>
</dbReference>
<dbReference type="Pfam" id="PF03900">
    <property type="entry name" value="Porphobil_deamC"/>
    <property type="match status" value="1"/>
</dbReference>
<dbReference type="GO" id="GO:0005737">
    <property type="term" value="C:cytoplasm"/>
    <property type="evidence" value="ECO:0007669"/>
    <property type="project" value="UniProtKB-UniRule"/>
</dbReference>
<keyword evidence="13" id="KW-1185">Reference proteome</keyword>
<evidence type="ECO:0000256" key="4">
    <source>
        <dbReference type="ARBA" id="ARBA00011245"/>
    </source>
</evidence>
<dbReference type="InterPro" id="IPR036803">
    <property type="entry name" value="Porphobilinogen_deaminase_C_sf"/>
</dbReference>
<protein>
    <recommendedName>
        <fullName evidence="5 9">Hydroxymethylbilane synthase</fullName>
        <ecNumber evidence="5 9">2.5.1.61</ecNumber>
    </recommendedName>
</protein>
<evidence type="ECO:0000256" key="9">
    <source>
        <dbReference type="NCBIfam" id="TIGR00212"/>
    </source>
</evidence>
<dbReference type="AlphaFoldDB" id="A0A1E7L2G8"/>
<dbReference type="Proteomes" id="UP000176005">
    <property type="component" value="Unassembled WGS sequence"/>
</dbReference>
<dbReference type="EMBL" id="LJGW01000301">
    <property type="protein sequence ID" value="OEV10394.1"/>
    <property type="molecule type" value="Genomic_DNA"/>
</dbReference>
<feature type="domain" description="Porphobilinogen deaminase N-terminal" evidence="10">
    <location>
        <begin position="1"/>
        <end position="206"/>
    </location>
</feature>
<dbReference type="PANTHER" id="PTHR11557:SF0">
    <property type="entry name" value="PORPHOBILINOGEN DEAMINASE"/>
    <property type="match status" value="1"/>
</dbReference>
<gene>
    <name evidence="12" type="ORF">AN218_17765</name>
</gene>
<keyword evidence="6" id="KW-0808">Transferase</keyword>
<dbReference type="PROSITE" id="PS00533">
    <property type="entry name" value="PORPHOBILINOGEN_DEAM"/>
    <property type="match status" value="1"/>
</dbReference>
<comment type="function">
    <text evidence="2">Tetrapolymerization of the monopyrrole PBG into the hydroxymethylbilane pre-uroporphyrinogen in several discrete steps.</text>
</comment>
<evidence type="ECO:0000259" key="10">
    <source>
        <dbReference type="Pfam" id="PF01379"/>
    </source>
</evidence>
<evidence type="ECO:0000256" key="2">
    <source>
        <dbReference type="ARBA" id="ARBA00002869"/>
    </source>
</evidence>
<organism evidence="12 13">
    <name type="scientific">Streptomyces nanshensis</name>
    <dbReference type="NCBI Taxonomy" id="518642"/>
    <lineage>
        <taxon>Bacteria</taxon>
        <taxon>Bacillati</taxon>
        <taxon>Actinomycetota</taxon>
        <taxon>Actinomycetes</taxon>
        <taxon>Kitasatosporales</taxon>
        <taxon>Streptomycetaceae</taxon>
        <taxon>Streptomyces</taxon>
    </lineage>
</organism>
<comment type="similarity">
    <text evidence="3">Belongs to the HMBS family.</text>
</comment>
<evidence type="ECO:0000256" key="3">
    <source>
        <dbReference type="ARBA" id="ARBA00005638"/>
    </source>
</evidence>
<evidence type="ECO:0000259" key="11">
    <source>
        <dbReference type="Pfam" id="PF03900"/>
    </source>
</evidence>
<evidence type="ECO:0000256" key="6">
    <source>
        <dbReference type="ARBA" id="ARBA00022679"/>
    </source>
</evidence>
<dbReference type="InterPro" id="IPR022419">
    <property type="entry name" value="Porphobilin_deaminase_cofac_BS"/>
</dbReference>
<keyword evidence="7" id="KW-0627">Porphyrin biosynthesis</keyword>
<dbReference type="FunFam" id="3.40.190.10:FF:000005">
    <property type="entry name" value="Porphobilinogen deaminase"/>
    <property type="match status" value="1"/>
</dbReference>
<dbReference type="SUPFAM" id="SSF54782">
    <property type="entry name" value="Porphobilinogen deaminase (hydroxymethylbilane synthase), C-terminal domain"/>
    <property type="match status" value="1"/>
</dbReference>
<evidence type="ECO:0000256" key="7">
    <source>
        <dbReference type="ARBA" id="ARBA00023244"/>
    </source>
</evidence>
<feature type="domain" description="Porphobilinogen deaminase C-terminal" evidence="11">
    <location>
        <begin position="221"/>
        <end position="291"/>
    </location>
</feature>
<dbReference type="SUPFAM" id="SSF53850">
    <property type="entry name" value="Periplasmic binding protein-like II"/>
    <property type="match status" value="1"/>
</dbReference>
<dbReference type="Gene3D" id="3.30.160.40">
    <property type="entry name" value="Porphobilinogen deaminase, C-terminal domain"/>
    <property type="match status" value="1"/>
</dbReference>
<dbReference type="NCBIfam" id="TIGR00212">
    <property type="entry name" value="hemC"/>
    <property type="match status" value="1"/>
</dbReference>
<proteinExistence type="inferred from homology"/>
<dbReference type="PRINTS" id="PR00151">
    <property type="entry name" value="PORPHBDMNASE"/>
</dbReference>
<dbReference type="InterPro" id="IPR000860">
    <property type="entry name" value="HemC"/>
</dbReference>
<dbReference type="PIRSF" id="PIRSF001438">
    <property type="entry name" value="4pyrrol_synth_OHMeBilane_synth"/>
    <property type="match status" value="1"/>
</dbReference>
<evidence type="ECO:0000256" key="5">
    <source>
        <dbReference type="ARBA" id="ARBA00012655"/>
    </source>
</evidence>